<dbReference type="EMBL" id="JABBGM010000001">
    <property type="protein sequence ID" value="NML92320.1"/>
    <property type="molecule type" value="Genomic_DNA"/>
</dbReference>
<feature type="domain" description="NADPH-dependent FMN reductase-like" evidence="1">
    <location>
        <begin position="1"/>
        <end position="143"/>
    </location>
</feature>
<proteinExistence type="predicted"/>
<sequence>MKVVGIGGTLRDGSSTERLVGAVLAACARKGAQTQLFGGSTLAALPHFDPQGGERTQAEAQLVEAVRACDALVIGSPGYHGGVSGLVKNAIDLLEDLREDARPYFDGRPVGLVVSAAGWQATGVTLGALRGIVHAMRGWPTPLGIAVNSVVQRPFAADGSLADDDIAGAVEAQATQIMAFGKVPA</sequence>
<accession>A0A7Y0BLA2</accession>
<dbReference type="GO" id="GO:0010181">
    <property type="term" value="F:FMN binding"/>
    <property type="evidence" value="ECO:0007669"/>
    <property type="project" value="TreeGrafter"/>
</dbReference>
<protein>
    <submittedName>
        <fullName evidence="2">NAD(P)H-dependent oxidoreductase</fullName>
    </submittedName>
</protein>
<dbReference type="SUPFAM" id="SSF52218">
    <property type="entry name" value="Flavoproteins"/>
    <property type="match status" value="1"/>
</dbReference>
<dbReference type="GO" id="GO:0016491">
    <property type="term" value="F:oxidoreductase activity"/>
    <property type="evidence" value="ECO:0007669"/>
    <property type="project" value="InterPro"/>
</dbReference>
<dbReference type="InterPro" id="IPR029039">
    <property type="entry name" value="Flavoprotein-like_sf"/>
</dbReference>
<dbReference type="RefSeq" id="WP_169491578.1">
    <property type="nucleotide sequence ID" value="NZ_JABBGM010000001.1"/>
</dbReference>
<reference evidence="2 3" key="1">
    <citation type="submission" date="2020-04" db="EMBL/GenBank/DDBJ databases">
        <title>Novosphingobium sp. TW-4 isolated from soil.</title>
        <authorList>
            <person name="Dahal R.H."/>
            <person name="Chaudhary D.K."/>
        </authorList>
    </citation>
    <scope>NUCLEOTIDE SEQUENCE [LARGE SCALE GENOMIC DNA]</scope>
    <source>
        <strain evidence="2 3">TW-4</strain>
    </source>
</reference>
<dbReference type="PANTHER" id="PTHR30543:SF21">
    <property type="entry name" value="NAD(P)H-DEPENDENT FMN REDUCTASE LOT6"/>
    <property type="match status" value="1"/>
</dbReference>
<dbReference type="Proteomes" id="UP000583556">
    <property type="component" value="Unassembled WGS sequence"/>
</dbReference>
<dbReference type="GO" id="GO:0005829">
    <property type="term" value="C:cytosol"/>
    <property type="evidence" value="ECO:0007669"/>
    <property type="project" value="TreeGrafter"/>
</dbReference>
<comment type="caution">
    <text evidence="2">The sequence shown here is derived from an EMBL/GenBank/DDBJ whole genome shotgun (WGS) entry which is preliminary data.</text>
</comment>
<keyword evidence="3" id="KW-1185">Reference proteome</keyword>
<dbReference type="Pfam" id="PF03358">
    <property type="entry name" value="FMN_red"/>
    <property type="match status" value="1"/>
</dbReference>
<organism evidence="2 3">
    <name type="scientific">Novosphingobium olei</name>
    <dbReference type="NCBI Taxonomy" id="2728851"/>
    <lineage>
        <taxon>Bacteria</taxon>
        <taxon>Pseudomonadati</taxon>
        <taxon>Pseudomonadota</taxon>
        <taxon>Alphaproteobacteria</taxon>
        <taxon>Sphingomonadales</taxon>
        <taxon>Sphingomonadaceae</taxon>
        <taxon>Novosphingobium</taxon>
    </lineage>
</organism>
<name>A0A7Y0BLA2_9SPHN</name>
<evidence type="ECO:0000313" key="2">
    <source>
        <dbReference type="EMBL" id="NML92320.1"/>
    </source>
</evidence>
<dbReference type="AlphaFoldDB" id="A0A7Y0BLA2"/>
<evidence type="ECO:0000313" key="3">
    <source>
        <dbReference type="Proteomes" id="UP000583556"/>
    </source>
</evidence>
<gene>
    <name evidence="2" type="ORF">HHL27_01375</name>
</gene>
<dbReference type="PANTHER" id="PTHR30543">
    <property type="entry name" value="CHROMATE REDUCTASE"/>
    <property type="match status" value="1"/>
</dbReference>
<dbReference type="Gene3D" id="3.40.50.360">
    <property type="match status" value="1"/>
</dbReference>
<dbReference type="InterPro" id="IPR005025">
    <property type="entry name" value="FMN_Rdtase-like_dom"/>
</dbReference>
<evidence type="ECO:0000259" key="1">
    <source>
        <dbReference type="Pfam" id="PF03358"/>
    </source>
</evidence>
<dbReference type="InterPro" id="IPR050712">
    <property type="entry name" value="NAD(P)H-dep_reductase"/>
</dbReference>